<feature type="transmembrane region" description="Helical" evidence="1">
    <location>
        <begin position="313"/>
        <end position="336"/>
    </location>
</feature>
<evidence type="ECO:0000313" key="2">
    <source>
        <dbReference type="EMBL" id="CAD7260557.1"/>
    </source>
</evidence>
<gene>
    <name evidence="2" type="ORF">TSIB3V08_LOCUS4730</name>
</gene>
<sequence>MAGIEHGILSPVSRHTTTVSDFITYTSRVPTNGSRQGDSYRPHEVLPSRVCACSLTLGVEGTHLFPHYPQSSSYRGFGGLDIQNARRRVARRRIWEREGGKNTTIVCSKRPSLHGDHFTTAMRPSVHSEEQNYEGYVIYTSDVKSSQGNDDVIGNSIHHHHHHPHYLVEPEARKKGRGMDDLDLIERANDDLTFNTREQIASSYHHQACVHLSPSLSPCLDRKLPNGDVTTLARSASQSSAGTVDKAAGRRDKVHFCSEVHKVVPVLPAAVTLLKALARSRYSSPVTSLVLSDSSQLTSDSPHLVLELDCKQWLALGVLLLVAAALGVGVGVPLALELRSSRLLEARLQVVRRILREVPLIDG</sequence>
<protein>
    <submittedName>
        <fullName evidence="2">Uncharacterized protein</fullName>
    </submittedName>
</protein>
<evidence type="ECO:0000256" key="1">
    <source>
        <dbReference type="SAM" id="Phobius"/>
    </source>
</evidence>
<name>A0A7R9FYX8_TIMSH</name>
<keyword evidence="1" id="KW-1133">Transmembrane helix</keyword>
<reference evidence="2" key="1">
    <citation type="submission" date="2020-11" db="EMBL/GenBank/DDBJ databases">
        <authorList>
            <person name="Tran Van P."/>
        </authorList>
    </citation>
    <scope>NUCLEOTIDE SEQUENCE</scope>
</reference>
<proteinExistence type="predicted"/>
<organism evidence="2">
    <name type="scientific">Timema shepardi</name>
    <name type="common">Walking stick</name>
    <dbReference type="NCBI Taxonomy" id="629360"/>
    <lineage>
        <taxon>Eukaryota</taxon>
        <taxon>Metazoa</taxon>
        <taxon>Ecdysozoa</taxon>
        <taxon>Arthropoda</taxon>
        <taxon>Hexapoda</taxon>
        <taxon>Insecta</taxon>
        <taxon>Pterygota</taxon>
        <taxon>Neoptera</taxon>
        <taxon>Polyneoptera</taxon>
        <taxon>Phasmatodea</taxon>
        <taxon>Timematodea</taxon>
        <taxon>Timematoidea</taxon>
        <taxon>Timematidae</taxon>
        <taxon>Timema</taxon>
    </lineage>
</organism>
<accession>A0A7R9FYX8</accession>
<dbReference type="AlphaFoldDB" id="A0A7R9FYX8"/>
<keyword evidence="1" id="KW-0472">Membrane</keyword>
<keyword evidence="1" id="KW-0812">Transmembrane</keyword>
<dbReference type="EMBL" id="OC001738">
    <property type="protein sequence ID" value="CAD7260557.1"/>
    <property type="molecule type" value="Genomic_DNA"/>
</dbReference>